<dbReference type="GeneID" id="107764169"/>
<protein>
    <submittedName>
        <fullName evidence="2 3">Uncharacterized protein</fullName>
    </submittedName>
</protein>
<dbReference type="RefSeq" id="XP_016438193.1">
    <property type="nucleotide sequence ID" value="XM_016582707.1"/>
</dbReference>
<evidence type="ECO:0000313" key="2">
    <source>
        <dbReference type="RefSeq" id="XP_016438193.1"/>
    </source>
</evidence>
<proteinExistence type="predicted"/>
<accession>A0A1S3XEA7</accession>
<organism evidence="4">
    <name type="scientific">Nicotiana tabacum</name>
    <name type="common">Common tobacco</name>
    <dbReference type="NCBI Taxonomy" id="4097"/>
    <lineage>
        <taxon>Eukaryota</taxon>
        <taxon>Viridiplantae</taxon>
        <taxon>Streptophyta</taxon>
        <taxon>Embryophyta</taxon>
        <taxon>Tracheophyta</taxon>
        <taxon>Spermatophyta</taxon>
        <taxon>Magnoliopsida</taxon>
        <taxon>eudicotyledons</taxon>
        <taxon>Gunneridae</taxon>
        <taxon>Pentapetalae</taxon>
        <taxon>asterids</taxon>
        <taxon>lamiids</taxon>
        <taxon>Solanales</taxon>
        <taxon>Solanaceae</taxon>
        <taxon>Nicotianoideae</taxon>
        <taxon>Nicotianeae</taxon>
        <taxon>Nicotiana</taxon>
    </lineage>
</organism>
<dbReference type="RefSeq" id="XP_016438195.1">
    <property type="nucleotide sequence ID" value="XM_016582709.1"/>
</dbReference>
<dbReference type="PaxDb" id="4097-A0A1S3XEA7"/>
<reference evidence="2 3" key="2">
    <citation type="submission" date="2025-04" db="UniProtKB">
        <authorList>
            <consortium name="RefSeq"/>
        </authorList>
    </citation>
    <scope>IDENTIFICATION</scope>
</reference>
<name>A0A1S3XEA7_TOBAC</name>
<dbReference type="KEGG" id="nta:107764169"/>
<evidence type="ECO:0000313" key="3">
    <source>
        <dbReference type="RefSeq" id="XP_016438194.1"/>
    </source>
</evidence>
<sequence>MRPNMKRSKLEIEVGSTAKATKYGFLPPGALAKGREQGLRSVCSLGASGNKAESFHQNTFRTAQSMPKHSTCEGSQRMLISSNGTRSNSLISVGGRVQAAKKSSIVPEKEQMQTNFSLPPSTDILFSASTKKNSFVPRKDQMQTETPFPPPTDQVMQKVETCMV</sequence>
<gene>
    <name evidence="2 3 4" type="primary">LOC107764169</name>
</gene>
<dbReference type="AlphaFoldDB" id="A0A1S3XEA7"/>
<dbReference type="Proteomes" id="UP000790787">
    <property type="component" value="Chromosome 2"/>
</dbReference>
<dbReference type="RefSeq" id="XP_016438194.1">
    <property type="nucleotide sequence ID" value="XM_016582708.1"/>
</dbReference>
<evidence type="ECO:0000313" key="4">
    <source>
        <dbReference type="RefSeq" id="XP_016438195.1"/>
    </source>
</evidence>
<evidence type="ECO:0000313" key="1">
    <source>
        <dbReference type="Proteomes" id="UP000790787"/>
    </source>
</evidence>
<keyword evidence="1" id="KW-1185">Reference proteome</keyword>
<dbReference type="OrthoDB" id="10333015at2759"/>
<reference key="1">
    <citation type="journal article" date="2014" name="Nat. Commun.">
        <title>The tobacco genome sequence and its comparison with those of tomato and potato.</title>
        <authorList>
            <person name="Sierro N."/>
            <person name="Battey J.N."/>
            <person name="Ouadi S."/>
            <person name="Bakaher N."/>
            <person name="Bovet L."/>
            <person name="Willig A."/>
            <person name="Goepfert S."/>
            <person name="Peitsch M.C."/>
            <person name="Ivanov N.V."/>
        </authorList>
    </citation>
    <scope>NUCLEOTIDE SEQUENCE [LARGE SCALE GENOMIC DNA]</scope>
    <source>
        <strain>cv. TN90</strain>
    </source>
</reference>